<comment type="caution">
    <text evidence="1">The sequence shown here is derived from an EMBL/GenBank/DDBJ whole genome shotgun (WGS) entry which is preliminary data.</text>
</comment>
<dbReference type="PANTHER" id="PTHR36751">
    <property type="entry name" value="F3E22.8 PROTEIN"/>
    <property type="match status" value="1"/>
</dbReference>
<accession>A0AA88VYI5</accession>
<keyword evidence="2" id="KW-1185">Reference proteome</keyword>
<dbReference type="EMBL" id="JAVXUP010001074">
    <property type="protein sequence ID" value="KAK3016353.1"/>
    <property type="molecule type" value="Genomic_DNA"/>
</dbReference>
<dbReference type="AlphaFoldDB" id="A0AA88VYI5"/>
<evidence type="ECO:0000313" key="2">
    <source>
        <dbReference type="Proteomes" id="UP001188597"/>
    </source>
</evidence>
<sequence>MEISLIPDAATVAATHGLGFAKFLLHRHNLAGNLQISAMIFPVDAVAPPPVKSSFKCAPRKSVRKTRRTKQKSLMGGGFEGQDSGFFGDGGIGDGPFGGGGGGGGWSYGGFGGSDWEDLSPSWSDPAFDVVYEVISWIVLSNCLHFAFKKVLRIVADGYGDQAREKVTPIC</sequence>
<evidence type="ECO:0000313" key="1">
    <source>
        <dbReference type="EMBL" id="KAK3016353.1"/>
    </source>
</evidence>
<name>A0AA88VYI5_9ASTE</name>
<dbReference type="Proteomes" id="UP001188597">
    <property type="component" value="Unassembled WGS sequence"/>
</dbReference>
<dbReference type="PANTHER" id="PTHR36751:SF1">
    <property type="entry name" value="F3E22.8 PROTEIN"/>
    <property type="match status" value="1"/>
</dbReference>
<proteinExistence type="predicted"/>
<reference evidence="1" key="1">
    <citation type="submission" date="2022-12" db="EMBL/GenBank/DDBJ databases">
        <title>Draft genome assemblies for two species of Escallonia (Escalloniales).</title>
        <authorList>
            <person name="Chanderbali A."/>
            <person name="Dervinis C."/>
            <person name="Anghel I."/>
            <person name="Soltis D."/>
            <person name="Soltis P."/>
            <person name="Zapata F."/>
        </authorList>
    </citation>
    <scope>NUCLEOTIDE SEQUENCE</scope>
    <source>
        <strain evidence="1">UCBG64.0493</strain>
        <tissue evidence="1">Leaf</tissue>
    </source>
</reference>
<gene>
    <name evidence="1" type="ORF">RJ639_005737</name>
</gene>
<organism evidence="1 2">
    <name type="scientific">Escallonia herrerae</name>
    <dbReference type="NCBI Taxonomy" id="1293975"/>
    <lineage>
        <taxon>Eukaryota</taxon>
        <taxon>Viridiplantae</taxon>
        <taxon>Streptophyta</taxon>
        <taxon>Embryophyta</taxon>
        <taxon>Tracheophyta</taxon>
        <taxon>Spermatophyta</taxon>
        <taxon>Magnoliopsida</taxon>
        <taxon>eudicotyledons</taxon>
        <taxon>Gunneridae</taxon>
        <taxon>Pentapetalae</taxon>
        <taxon>asterids</taxon>
        <taxon>campanulids</taxon>
        <taxon>Escalloniales</taxon>
        <taxon>Escalloniaceae</taxon>
        <taxon>Escallonia</taxon>
    </lineage>
</organism>
<protein>
    <submittedName>
        <fullName evidence="1">Uncharacterized protein</fullName>
    </submittedName>
</protein>